<evidence type="ECO:0000313" key="1">
    <source>
        <dbReference type="EMBL" id="MPN54293.1"/>
    </source>
</evidence>
<dbReference type="AntiFam" id="ANF00103">
    <property type="entry name" value="Shadow ORF (opposite can)"/>
</dbReference>
<dbReference type="AlphaFoldDB" id="A0A645J480"/>
<protein>
    <submittedName>
        <fullName evidence="1">Uncharacterized protein</fullName>
    </submittedName>
</protein>
<gene>
    <name evidence="1" type="ORF">SDC9_201963</name>
</gene>
<proteinExistence type="predicted"/>
<comment type="caution">
    <text evidence="1">The sequence shown here is derived from an EMBL/GenBank/DDBJ whole genome shotgun (WGS) entry which is preliminary data.</text>
</comment>
<accession>A0A645J480</accession>
<reference evidence="1" key="1">
    <citation type="submission" date="2019-08" db="EMBL/GenBank/DDBJ databases">
        <authorList>
            <person name="Kucharzyk K."/>
            <person name="Murdoch R.W."/>
            <person name="Higgins S."/>
            <person name="Loffler F."/>
        </authorList>
    </citation>
    <scope>NUCLEOTIDE SEQUENCE</scope>
</reference>
<sequence length="51" mass="5552">MLLAHVLDVAQPVVHQADAQVVEHRLDAAAAVVAHHQDVLHVQHIDGVLQH</sequence>
<organism evidence="1">
    <name type="scientific">bioreactor metagenome</name>
    <dbReference type="NCBI Taxonomy" id="1076179"/>
    <lineage>
        <taxon>unclassified sequences</taxon>
        <taxon>metagenomes</taxon>
        <taxon>ecological metagenomes</taxon>
    </lineage>
</organism>
<dbReference type="EMBL" id="VSSQ01122387">
    <property type="protein sequence ID" value="MPN54293.1"/>
    <property type="molecule type" value="Genomic_DNA"/>
</dbReference>
<name>A0A645J480_9ZZZZ</name>